<name>A0ABR8WMD5_9FLAO</name>
<dbReference type="Proteomes" id="UP000626242">
    <property type="component" value="Unassembled WGS sequence"/>
</dbReference>
<reference evidence="2 3" key="1">
    <citation type="submission" date="2020-08" db="EMBL/GenBank/DDBJ databases">
        <title>A Genomic Blueprint of the Chicken Gut Microbiome.</title>
        <authorList>
            <person name="Gilroy R."/>
            <person name="Ravi A."/>
            <person name="Getino M."/>
            <person name="Pursley I."/>
            <person name="Horton D.L."/>
            <person name="Alikhan N.-F."/>
            <person name="Baker D."/>
            <person name="Gharbi K."/>
            <person name="Hall N."/>
            <person name="Watson M."/>
            <person name="Adriaenssens E.M."/>
            <person name="Foster-Nyarko E."/>
            <person name="Jarju S."/>
            <person name="Secka A."/>
            <person name="Antonio M."/>
            <person name="Oren A."/>
            <person name="Chaudhuri R."/>
            <person name="La Ragione R.M."/>
            <person name="Hildebrand F."/>
            <person name="Pallen M.J."/>
        </authorList>
    </citation>
    <scope>NUCLEOTIDE SEQUENCE [LARGE SCALE GENOMIC DNA]</scope>
    <source>
        <strain evidence="2 3">Sa1CVA4</strain>
    </source>
</reference>
<evidence type="ECO:0000313" key="2">
    <source>
        <dbReference type="EMBL" id="MBD8018189.1"/>
    </source>
</evidence>
<sequence length="130" mass="14070">MKNLITLFAVLLCVVFSEAQTITSNNVLEYYARTHASLLAADPGSATVMLQVGNNNLMEVTDLASSYIALSQIGDNNTTYLYNTNNHRGNAEINIIGSGNSVEILGSNSISDGMKININANDTNIFMKNY</sequence>
<feature type="signal peptide" evidence="1">
    <location>
        <begin position="1"/>
        <end position="19"/>
    </location>
</feature>
<evidence type="ECO:0000313" key="3">
    <source>
        <dbReference type="Proteomes" id="UP000626242"/>
    </source>
</evidence>
<gene>
    <name evidence="2" type="ORF">H9628_06870</name>
</gene>
<comment type="caution">
    <text evidence="2">The sequence shown here is derived from an EMBL/GenBank/DDBJ whole genome shotgun (WGS) entry which is preliminary data.</text>
</comment>
<evidence type="ECO:0000256" key="1">
    <source>
        <dbReference type="SAM" id="SignalP"/>
    </source>
</evidence>
<dbReference type="EMBL" id="JACSPS010000002">
    <property type="protein sequence ID" value="MBD8018189.1"/>
    <property type="molecule type" value="Genomic_DNA"/>
</dbReference>
<organism evidence="2 3">
    <name type="scientific">Kaistella pullorum</name>
    <dbReference type="NCBI Taxonomy" id="2763074"/>
    <lineage>
        <taxon>Bacteria</taxon>
        <taxon>Pseudomonadati</taxon>
        <taxon>Bacteroidota</taxon>
        <taxon>Flavobacteriia</taxon>
        <taxon>Flavobacteriales</taxon>
        <taxon>Weeksellaceae</taxon>
        <taxon>Chryseobacterium group</taxon>
        <taxon>Kaistella</taxon>
    </lineage>
</organism>
<protein>
    <submittedName>
        <fullName evidence="2">Uncharacterized protein</fullName>
    </submittedName>
</protein>
<dbReference type="RefSeq" id="WP_251833384.1">
    <property type="nucleotide sequence ID" value="NZ_JACSPS010000002.1"/>
</dbReference>
<proteinExistence type="predicted"/>
<accession>A0ABR8WMD5</accession>
<feature type="chain" id="PRO_5046304844" evidence="1">
    <location>
        <begin position="20"/>
        <end position="130"/>
    </location>
</feature>
<keyword evidence="3" id="KW-1185">Reference proteome</keyword>
<keyword evidence="1" id="KW-0732">Signal</keyword>